<feature type="domain" description="ATP-grasp" evidence="14">
    <location>
        <begin position="120"/>
        <end position="317"/>
    </location>
</feature>
<evidence type="ECO:0000256" key="3">
    <source>
        <dbReference type="ARBA" id="ARBA00011750"/>
    </source>
</evidence>
<dbReference type="UniPathway" id="UPA00655">
    <property type="reaction ID" value="UER00711"/>
</dbReference>
<dbReference type="Pfam" id="PF02785">
    <property type="entry name" value="Biotin_carb_C"/>
    <property type="match status" value="1"/>
</dbReference>
<comment type="function">
    <text evidence="1 13">This protein is a component of the acetyl coenzyme A carboxylase complex; first, biotin carboxylase catalyzes the carboxylation of the carrier protein and then the transcarboxylase transfers the carboxyl group to form malonyl-CoA.</text>
</comment>
<dbReference type="GO" id="GO:0004075">
    <property type="term" value="F:biotin carboxylase activity"/>
    <property type="evidence" value="ECO:0007669"/>
    <property type="project" value="UniProtKB-EC"/>
</dbReference>
<dbReference type="EC" id="6.3.4.14" evidence="4 13"/>
<organism evidence="16 17">
    <name type="scientific">Allorhodopirellula solitaria</name>
    <dbReference type="NCBI Taxonomy" id="2527987"/>
    <lineage>
        <taxon>Bacteria</taxon>
        <taxon>Pseudomonadati</taxon>
        <taxon>Planctomycetota</taxon>
        <taxon>Planctomycetia</taxon>
        <taxon>Pirellulales</taxon>
        <taxon>Pirellulaceae</taxon>
        <taxon>Allorhodopirellula</taxon>
    </lineage>
</organism>
<dbReference type="InterPro" id="IPR011761">
    <property type="entry name" value="ATP-grasp"/>
</dbReference>
<keyword evidence="6" id="KW-0479">Metal-binding</keyword>
<dbReference type="GO" id="GO:0046872">
    <property type="term" value="F:metal ion binding"/>
    <property type="evidence" value="ECO:0007669"/>
    <property type="project" value="UniProtKB-KW"/>
</dbReference>
<keyword evidence="5 13" id="KW-0436">Ligase</keyword>
<dbReference type="PANTHER" id="PTHR48095:SF2">
    <property type="entry name" value="BIOTIN CARBOXYLASE, CHLOROPLASTIC"/>
    <property type="match status" value="1"/>
</dbReference>
<keyword evidence="17" id="KW-1185">Reference proteome</keyword>
<dbReference type="PROSITE" id="PS00867">
    <property type="entry name" value="CPSASE_2"/>
    <property type="match status" value="1"/>
</dbReference>
<gene>
    <name evidence="16" type="primary">accC</name>
    <name evidence="16" type="ORF">CA85_36200</name>
</gene>
<proteinExistence type="predicted"/>
<dbReference type="RefSeq" id="WP_146392536.1">
    <property type="nucleotide sequence ID" value="NZ_SJPK01000009.1"/>
</dbReference>
<feature type="domain" description="Biotin carboxylation" evidence="15">
    <location>
        <begin position="1"/>
        <end position="446"/>
    </location>
</feature>
<dbReference type="InterPro" id="IPR005481">
    <property type="entry name" value="BC-like_N"/>
</dbReference>
<name>A0A5C5XS31_9BACT</name>
<dbReference type="PANTHER" id="PTHR48095">
    <property type="entry name" value="PYRUVATE CARBOXYLASE SUBUNIT A"/>
    <property type="match status" value="1"/>
</dbReference>
<dbReference type="Gene3D" id="3.30.470.20">
    <property type="entry name" value="ATP-grasp fold, B domain"/>
    <property type="match status" value="1"/>
</dbReference>
<dbReference type="InterPro" id="IPR051602">
    <property type="entry name" value="ACC_Biotin_Carboxylase"/>
</dbReference>
<evidence type="ECO:0000256" key="4">
    <source>
        <dbReference type="ARBA" id="ARBA00013263"/>
    </source>
</evidence>
<evidence type="ECO:0000313" key="16">
    <source>
        <dbReference type="EMBL" id="TWT64835.1"/>
    </source>
</evidence>
<keyword evidence="7 12" id="KW-0547">Nucleotide-binding</keyword>
<dbReference type="PROSITE" id="PS50975">
    <property type="entry name" value="ATP_GRASP"/>
    <property type="match status" value="1"/>
</dbReference>
<evidence type="ECO:0000256" key="10">
    <source>
        <dbReference type="ARBA" id="ARBA00023267"/>
    </source>
</evidence>
<dbReference type="Pfam" id="PF02786">
    <property type="entry name" value="CPSase_L_D2"/>
    <property type="match status" value="1"/>
</dbReference>
<dbReference type="InterPro" id="IPR016185">
    <property type="entry name" value="PreATP-grasp_dom_sf"/>
</dbReference>
<evidence type="ECO:0000256" key="12">
    <source>
        <dbReference type="PROSITE-ProRule" id="PRU00409"/>
    </source>
</evidence>
<dbReference type="GO" id="GO:2001295">
    <property type="term" value="P:malonyl-CoA biosynthetic process"/>
    <property type="evidence" value="ECO:0007669"/>
    <property type="project" value="UniProtKB-UniPathway"/>
</dbReference>
<dbReference type="SUPFAM" id="SSF56059">
    <property type="entry name" value="Glutathione synthetase ATP-binding domain-like"/>
    <property type="match status" value="1"/>
</dbReference>
<keyword evidence="9" id="KW-0460">Magnesium</keyword>
<evidence type="ECO:0000259" key="14">
    <source>
        <dbReference type="PROSITE" id="PS50975"/>
    </source>
</evidence>
<dbReference type="InterPro" id="IPR005479">
    <property type="entry name" value="CPAse_ATP-bd"/>
</dbReference>
<dbReference type="GO" id="GO:0006633">
    <property type="term" value="P:fatty acid biosynthetic process"/>
    <property type="evidence" value="ECO:0007669"/>
    <property type="project" value="UniProtKB-KW"/>
</dbReference>
<evidence type="ECO:0000256" key="2">
    <source>
        <dbReference type="ARBA" id="ARBA00004956"/>
    </source>
</evidence>
<dbReference type="PROSITE" id="PS50979">
    <property type="entry name" value="BC"/>
    <property type="match status" value="1"/>
</dbReference>
<dbReference type="FunFam" id="3.40.50.20:FF:000010">
    <property type="entry name" value="Propionyl-CoA carboxylase subunit alpha"/>
    <property type="match status" value="1"/>
</dbReference>
<comment type="caution">
    <text evidence="16">The sequence shown here is derived from an EMBL/GenBank/DDBJ whole genome shotgun (WGS) entry which is preliminary data.</text>
</comment>
<dbReference type="GO" id="GO:0005524">
    <property type="term" value="F:ATP binding"/>
    <property type="evidence" value="ECO:0007669"/>
    <property type="project" value="UniProtKB-UniRule"/>
</dbReference>
<evidence type="ECO:0000313" key="17">
    <source>
        <dbReference type="Proteomes" id="UP000318053"/>
    </source>
</evidence>
<evidence type="ECO:0000256" key="1">
    <source>
        <dbReference type="ARBA" id="ARBA00003761"/>
    </source>
</evidence>
<evidence type="ECO:0000259" key="15">
    <source>
        <dbReference type="PROSITE" id="PS50979"/>
    </source>
</evidence>
<evidence type="ECO:0000256" key="13">
    <source>
        <dbReference type="RuleBase" id="RU365063"/>
    </source>
</evidence>
<protein>
    <recommendedName>
        <fullName evidence="4 13">Biotin carboxylase</fullName>
        <ecNumber evidence="4 13">6.3.4.14</ecNumber>
    </recommendedName>
    <alternativeName>
        <fullName evidence="13">Acetyl-coenzyme A carboxylase biotin carboxylase subunit A</fullName>
    </alternativeName>
</protein>
<evidence type="ECO:0000256" key="8">
    <source>
        <dbReference type="ARBA" id="ARBA00022840"/>
    </source>
</evidence>
<evidence type="ECO:0000256" key="11">
    <source>
        <dbReference type="ARBA" id="ARBA00048600"/>
    </source>
</evidence>
<dbReference type="OrthoDB" id="9807469at2"/>
<dbReference type="NCBIfam" id="TIGR00514">
    <property type="entry name" value="accC"/>
    <property type="match status" value="1"/>
</dbReference>
<dbReference type="InterPro" id="IPR005482">
    <property type="entry name" value="Biotin_COase_C"/>
</dbReference>
<dbReference type="Proteomes" id="UP000318053">
    <property type="component" value="Unassembled WGS sequence"/>
</dbReference>
<dbReference type="InterPro" id="IPR011054">
    <property type="entry name" value="Rudment_hybrid_motif"/>
</dbReference>
<comment type="pathway">
    <text evidence="2 13">Lipid metabolism; malonyl-CoA biosynthesis; malonyl-CoA from acetyl-CoA: step 1/1.</text>
</comment>
<keyword evidence="13" id="KW-0275">Fatty acid biosynthesis</keyword>
<dbReference type="SUPFAM" id="SSF51246">
    <property type="entry name" value="Rudiment single hybrid motif"/>
    <property type="match status" value="1"/>
</dbReference>
<keyword evidence="8 12" id="KW-0067">ATP-binding</keyword>
<accession>A0A5C5XS31</accession>
<evidence type="ECO:0000256" key="9">
    <source>
        <dbReference type="ARBA" id="ARBA00022842"/>
    </source>
</evidence>
<dbReference type="FunFam" id="3.30.1490.20:FF:000018">
    <property type="entry name" value="Biotin carboxylase"/>
    <property type="match status" value="1"/>
</dbReference>
<dbReference type="PROSITE" id="PS00866">
    <property type="entry name" value="CPSASE_1"/>
    <property type="match status" value="1"/>
</dbReference>
<dbReference type="Pfam" id="PF00289">
    <property type="entry name" value="Biotin_carb_N"/>
    <property type="match status" value="1"/>
</dbReference>
<keyword evidence="13" id="KW-0276">Fatty acid metabolism</keyword>
<evidence type="ECO:0000256" key="6">
    <source>
        <dbReference type="ARBA" id="ARBA00022723"/>
    </source>
</evidence>
<comment type="subunit">
    <text evidence="3 13">Acetyl-CoA carboxylase is a heterohexamer of biotin carboxyl carrier protein, biotin carboxylase and the two subunits of carboxyl transferase in a 2:2 complex.</text>
</comment>
<dbReference type="InterPro" id="IPR011764">
    <property type="entry name" value="Biotin_carboxylation_dom"/>
</dbReference>
<dbReference type="AlphaFoldDB" id="A0A5C5XS31"/>
<evidence type="ECO:0000256" key="5">
    <source>
        <dbReference type="ARBA" id="ARBA00022598"/>
    </source>
</evidence>
<sequence length="448" mass="48797">MFQRILIANRGEIALRIIRACREMGIESVAVYSQADAESMHVKLADRAICVGTARSADSYLKTDRIIAAAEVSGADAIHPGYGFLAENAQFNEMCRSSGFEFIGPSPSAMEKLGDKNTARSMAVAQDVPVVPGSDGLINDFSRAAAVAHEIGFPVLIKATAGGGGKGMRVAETEDVLVSQLEAARNEAIAAFGNGGVYLEKFVENPRHIEVQVIADTHGNVCHLFERDCSVQRRHQKLVEEAPSPDLPQDRREAICDAAVRMIAGADYSGAGTVEFIVDKDYNFYFIEVNARIQVEHPVSEMITGVDLIQEQIRVAAGEPLSFRQDELQCNGVSIECRINAEDPTKNFQPCPGKIASMFAPGGLGVRFDSHVTTGYSVPPYYDSMIGKLIVHRPTRELAIATMLRALQELQVEGISTTVPFHQWILKDEAFLGGSVDTKYVDRAYKGQ</sequence>
<dbReference type="NCBIfam" id="NF006367">
    <property type="entry name" value="PRK08591.1"/>
    <property type="match status" value="1"/>
</dbReference>
<comment type="catalytic activity">
    <reaction evidence="11 13">
        <text>N(6)-biotinyl-L-lysyl-[protein] + hydrogencarbonate + ATP = N(6)-carboxybiotinyl-L-lysyl-[protein] + ADP + phosphate + H(+)</text>
        <dbReference type="Rhea" id="RHEA:13501"/>
        <dbReference type="Rhea" id="RHEA-COMP:10505"/>
        <dbReference type="Rhea" id="RHEA-COMP:10506"/>
        <dbReference type="ChEBI" id="CHEBI:15378"/>
        <dbReference type="ChEBI" id="CHEBI:17544"/>
        <dbReference type="ChEBI" id="CHEBI:30616"/>
        <dbReference type="ChEBI" id="CHEBI:43474"/>
        <dbReference type="ChEBI" id="CHEBI:83144"/>
        <dbReference type="ChEBI" id="CHEBI:83145"/>
        <dbReference type="ChEBI" id="CHEBI:456216"/>
        <dbReference type="EC" id="6.3.4.14"/>
    </reaction>
</comment>
<reference evidence="16 17" key="1">
    <citation type="submission" date="2019-02" db="EMBL/GenBank/DDBJ databases">
        <title>Deep-cultivation of Planctomycetes and their phenomic and genomic characterization uncovers novel biology.</title>
        <authorList>
            <person name="Wiegand S."/>
            <person name="Jogler M."/>
            <person name="Boedeker C."/>
            <person name="Pinto D."/>
            <person name="Vollmers J."/>
            <person name="Rivas-Marin E."/>
            <person name="Kohn T."/>
            <person name="Peeters S.H."/>
            <person name="Heuer A."/>
            <person name="Rast P."/>
            <person name="Oberbeckmann S."/>
            <person name="Bunk B."/>
            <person name="Jeske O."/>
            <person name="Meyerdierks A."/>
            <person name="Storesund J.E."/>
            <person name="Kallscheuer N."/>
            <person name="Luecker S."/>
            <person name="Lage O.M."/>
            <person name="Pohl T."/>
            <person name="Merkel B.J."/>
            <person name="Hornburger P."/>
            <person name="Mueller R.-W."/>
            <person name="Bruemmer F."/>
            <person name="Labrenz M."/>
            <person name="Spormann A.M."/>
            <person name="Op Den Camp H."/>
            <person name="Overmann J."/>
            <person name="Amann R."/>
            <person name="Jetten M.S.M."/>
            <person name="Mascher T."/>
            <person name="Medema M.H."/>
            <person name="Devos D.P."/>
            <person name="Kaster A.-K."/>
            <person name="Ovreas L."/>
            <person name="Rohde M."/>
            <person name="Galperin M.Y."/>
            <person name="Jogler C."/>
        </authorList>
    </citation>
    <scope>NUCLEOTIDE SEQUENCE [LARGE SCALE GENOMIC DNA]</scope>
    <source>
        <strain evidence="16 17">CA85</strain>
    </source>
</reference>
<dbReference type="SUPFAM" id="SSF52440">
    <property type="entry name" value="PreATP-grasp domain"/>
    <property type="match status" value="1"/>
</dbReference>
<dbReference type="InterPro" id="IPR004549">
    <property type="entry name" value="Acetyl_CoA_COase_biotin_COase"/>
</dbReference>
<keyword evidence="13" id="KW-0443">Lipid metabolism</keyword>
<dbReference type="EMBL" id="SJPK01000009">
    <property type="protein sequence ID" value="TWT64835.1"/>
    <property type="molecule type" value="Genomic_DNA"/>
</dbReference>
<evidence type="ECO:0000256" key="7">
    <source>
        <dbReference type="ARBA" id="ARBA00022741"/>
    </source>
</evidence>
<keyword evidence="10 13" id="KW-0092">Biotin</keyword>
<dbReference type="SMART" id="SM00878">
    <property type="entry name" value="Biotin_carb_C"/>
    <property type="match status" value="1"/>
</dbReference>
<keyword evidence="13" id="KW-0444">Lipid biosynthesis</keyword>